<dbReference type="Pfam" id="PF19273">
    <property type="entry name" value="Exportin-5"/>
    <property type="match status" value="1"/>
</dbReference>
<dbReference type="PANTHER" id="PTHR11223:SF3">
    <property type="entry name" value="EXPORTIN-5"/>
    <property type="match status" value="1"/>
</dbReference>
<dbReference type="GO" id="GO:0003723">
    <property type="term" value="F:RNA binding"/>
    <property type="evidence" value="ECO:0007669"/>
    <property type="project" value="TreeGrafter"/>
</dbReference>
<dbReference type="GO" id="GO:0006405">
    <property type="term" value="P:RNA export from nucleus"/>
    <property type="evidence" value="ECO:0007669"/>
    <property type="project" value="TreeGrafter"/>
</dbReference>
<dbReference type="Gene3D" id="1.25.10.10">
    <property type="entry name" value="Leucine-rich Repeat Variant"/>
    <property type="match status" value="1"/>
</dbReference>
<dbReference type="InterPro" id="IPR045478">
    <property type="entry name" value="Exportin-5_C"/>
</dbReference>
<dbReference type="InterPro" id="IPR013598">
    <property type="entry name" value="Exportin-1/Importin-b-like"/>
</dbReference>
<feature type="domain" description="Exportin-1/Importin-beta-like" evidence="2">
    <location>
        <begin position="104"/>
        <end position="264"/>
    </location>
</feature>
<dbReference type="GO" id="GO:0006611">
    <property type="term" value="P:protein export from nucleus"/>
    <property type="evidence" value="ECO:0007669"/>
    <property type="project" value="InterPro"/>
</dbReference>
<gene>
    <name evidence="4" type="primary">XPO5</name>
    <name evidence="4" type="ORF">TSPGSL018_19886</name>
</gene>
<reference evidence="4" key="1">
    <citation type="submission" date="2014-05" db="EMBL/GenBank/DDBJ databases">
        <title>The transcriptome of the halophilic microalga Tetraselmis sp. GSL018 isolated from the Great Salt Lake, Utah.</title>
        <authorList>
            <person name="Jinkerson R.E."/>
            <person name="D'Adamo S."/>
            <person name="Posewitz M.C."/>
        </authorList>
    </citation>
    <scope>NUCLEOTIDE SEQUENCE</scope>
    <source>
        <strain evidence="4">GSL018</strain>
    </source>
</reference>
<dbReference type="InterPro" id="IPR011989">
    <property type="entry name" value="ARM-like"/>
</dbReference>
<dbReference type="EMBL" id="GBEZ01023129">
    <property type="protein sequence ID" value="JAC63740.1"/>
    <property type="molecule type" value="Transcribed_RNA"/>
</dbReference>
<dbReference type="Pfam" id="PF08389">
    <property type="entry name" value="Xpo1"/>
    <property type="match status" value="1"/>
</dbReference>
<accession>A0A061QZ70</accession>
<dbReference type="AlphaFoldDB" id="A0A061QZ70"/>
<dbReference type="InterPro" id="IPR045065">
    <property type="entry name" value="XPO1/5"/>
</dbReference>
<dbReference type="SUPFAM" id="SSF48371">
    <property type="entry name" value="ARM repeat"/>
    <property type="match status" value="1"/>
</dbReference>
<organism evidence="4">
    <name type="scientific">Tetraselmis sp. GSL018</name>
    <dbReference type="NCBI Taxonomy" id="582737"/>
    <lineage>
        <taxon>Eukaryota</taxon>
        <taxon>Viridiplantae</taxon>
        <taxon>Chlorophyta</taxon>
        <taxon>core chlorophytes</taxon>
        <taxon>Chlorodendrophyceae</taxon>
        <taxon>Chlorodendrales</taxon>
        <taxon>Chlorodendraceae</taxon>
        <taxon>Tetraselmis</taxon>
    </lineage>
</organism>
<dbReference type="GO" id="GO:0005049">
    <property type="term" value="F:nuclear export signal receptor activity"/>
    <property type="evidence" value="ECO:0007669"/>
    <property type="project" value="InterPro"/>
</dbReference>
<dbReference type="GO" id="GO:0005634">
    <property type="term" value="C:nucleus"/>
    <property type="evidence" value="ECO:0007669"/>
    <property type="project" value="TreeGrafter"/>
</dbReference>
<proteinExistence type="predicted"/>
<feature type="region of interest" description="Disordered" evidence="1">
    <location>
        <begin position="705"/>
        <end position="728"/>
    </location>
</feature>
<name>A0A061QZ70_9CHLO</name>
<dbReference type="GO" id="GO:0042565">
    <property type="term" value="C:RNA nuclear export complex"/>
    <property type="evidence" value="ECO:0007669"/>
    <property type="project" value="TreeGrafter"/>
</dbReference>
<evidence type="ECO:0000259" key="2">
    <source>
        <dbReference type="Pfam" id="PF08389"/>
    </source>
</evidence>
<dbReference type="PANTHER" id="PTHR11223">
    <property type="entry name" value="EXPORTIN 1/5"/>
    <property type="match status" value="1"/>
</dbReference>
<sequence length="1166" mass="125721">MASEAASKVAQIALQASSSEASAELRRLAAQYSEELKLGSIALSVSTAAILVDPSAQLEVQHFGYGVLHHLVKFRWPEFDQQEQTQLYGMAWGWLQQATAPATPWAIRSKSALLMAEIVRQAGSEVWDPLLPALTQLAEGGPGAAVSALMVLRHVTEDVTVFSDDLEGAQKRKLLHLLNDSMPQVLPFIVKMLESHYVKWMEATRGGQADLAQRHALVVQEGLEAAASCAGVVPVTSLLQHRVIDAAAFLLRSQEFCMPSLDVLRKIVARKAAEDEREAFAGVCSALTAAASGLLGDAWPELGSGGFYEELAQRLCDTMAEFGGAHLETLAGQPVRAQFLEHMVRFAQHPDLILSGIALGMWNTVMGKVTAPKKGSNTEAYMLPAELVVPLMASVPERMAALPQGGGGGVPDAFLSAKELKEFSSTYRAKLSKLVKDLGSQQPATVLSVCTEQLSKAAASGSATDIEVLTLMLEPALSSFPAEFMSRTDTGMLQLVDALIGISPSPSPTVAALHGRCLEATAAFLKHNGERMQEVVSKVISILLSVPLMASDGWELPPISPPTGWRDAFATRVKLAGNVLGIAKVAGAQLASHLQALSSYIQGLWQRREIRVGERNVLQEALLVAGLNVGPELQAQLIEWLLAPIRDSWRQQRRLQSVSSAEAFLQEFAELPSSGGTAAESPIGGREARWEVHHEMQMVERAVRRTPPAGQHGSQEPPGQMAPADPRHPALPHADWAFTVPLRLLWCMQALWQPQWRAALGPAQAALEMCPAERQVYLGQLAGRQAREAGGEGDSEESVAGGSVTAFRMWLKAMRDSVYLLIAMAVEHVPGLFARDSLAEEMGGALTAHIEFMAPRHLRLMLRHSVIPLVRECPRPAWGQWLSRLLPPLLPVLRGRLTAFWGAFSAAGTGAAGGTTEDTSRAQDEVVEERVMRELSREAAVLMQILAGMQTSAKAAGAVLPPRQVDQPGAGVQGCILEWLLDAAPPCAEAVVRLSMASMAWPDSDAAHRGMSTCRAVAAMASGRPDLEQVVGSEMLQSAILGLTLDSNTVFQGELITLIREILVQHPASSAAARGVLMSLPRVSENELQGFYEAFAKEASEKEQRLLIKRLLVGVGGEHLKALSEWRNNPGTVNVKLSGKNQAAPQRDDFELSVDWSDISNPRINN</sequence>
<evidence type="ECO:0000313" key="4">
    <source>
        <dbReference type="EMBL" id="JAC63740.1"/>
    </source>
</evidence>
<feature type="domain" description="Exportin-5 C-terminal" evidence="3">
    <location>
        <begin position="310"/>
        <end position="1125"/>
    </location>
</feature>
<dbReference type="GO" id="GO:0005737">
    <property type="term" value="C:cytoplasm"/>
    <property type="evidence" value="ECO:0007669"/>
    <property type="project" value="TreeGrafter"/>
</dbReference>
<evidence type="ECO:0000259" key="3">
    <source>
        <dbReference type="Pfam" id="PF19273"/>
    </source>
</evidence>
<evidence type="ECO:0000256" key="1">
    <source>
        <dbReference type="SAM" id="MobiDB-lite"/>
    </source>
</evidence>
<protein>
    <submittedName>
        <fullName evidence="4">Exportin-5</fullName>
    </submittedName>
</protein>
<dbReference type="InterPro" id="IPR016024">
    <property type="entry name" value="ARM-type_fold"/>
</dbReference>